<dbReference type="EMBL" id="BAAAHH010000032">
    <property type="protein sequence ID" value="GAA0964069.1"/>
    <property type="molecule type" value="Genomic_DNA"/>
</dbReference>
<protein>
    <submittedName>
        <fullName evidence="2">Enoyl-CoA hydratase</fullName>
    </submittedName>
</protein>
<dbReference type="Pfam" id="PF00378">
    <property type="entry name" value="ECH_1"/>
    <property type="match status" value="1"/>
</dbReference>
<proteinExistence type="inferred from homology"/>
<dbReference type="SUPFAM" id="SSF52096">
    <property type="entry name" value="ClpP/crotonase"/>
    <property type="match status" value="1"/>
</dbReference>
<reference evidence="2 3" key="1">
    <citation type="journal article" date="2019" name="Int. J. Syst. Evol. Microbiol.">
        <title>The Global Catalogue of Microorganisms (GCM) 10K type strain sequencing project: providing services to taxonomists for standard genome sequencing and annotation.</title>
        <authorList>
            <consortium name="The Broad Institute Genomics Platform"/>
            <consortium name="The Broad Institute Genome Sequencing Center for Infectious Disease"/>
            <person name="Wu L."/>
            <person name="Ma J."/>
        </authorList>
    </citation>
    <scope>NUCLEOTIDE SEQUENCE [LARGE SCALE GENOMIC DNA]</scope>
    <source>
        <strain evidence="2 3">JCM 10696</strain>
    </source>
</reference>
<organism evidence="2 3">
    <name type="scientific">Actinocorallia libanotica</name>
    <dbReference type="NCBI Taxonomy" id="46162"/>
    <lineage>
        <taxon>Bacteria</taxon>
        <taxon>Bacillati</taxon>
        <taxon>Actinomycetota</taxon>
        <taxon>Actinomycetes</taxon>
        <taxon>Streptosporangiales</taxon>
        <taxon>Thermomonosporaceae</taxon>
        <taxon>Actinocorallia</taxon>
    </lineage>
</organism>
<accession>A0ABN1RUL6</accession>
<dbReference type="RefSeq" id="WP_344244594.1">
    <property type="nucleotide sequence ID" value="NZ_BAAAHH010000032.1"/>
</dbReference>
<dbReference type="InterPro" id="IPR029045">
    <property type="entry name" value="ClpP/crotonase-like_dom_sf"/>
</dbReference>
<comment type="similarity">
    <text evidence="1">Belongs to the enoyl-CoA hydratase/isomerase family.</text>
</comment>
<evidence type="ECO:0000256" key="1">
    <source>
        <dbReference type="ARBA" id="ARBA00005254"/>
    </source>
</evidence>
<gene>
    <name evidence="2" type="ORF">GCM10009550_61100</name>
</gene>
<name>A0ABN1RUL6_9ACTN</name>
<dbReference type="NCBIfam" id="NF004840">
    <property type="entry name" value="PRK06190.1"/>
    <property type="match status" value="1"/>
</dbReference>
<dbReference type="CDD" id="cd06558">
    <property type="entry name" value="crotonase-like"/>
    <property type="match status" value="1"/>
</dbReference>
<dbReference type="Gene3D" id="3.90.226.10">
    <property type="entry name" value="2-enoyl-CoA Hydratase, Chain A, domain 1"/>
    <property type="match status" value="1"/>
</dbReference>
<sequence>MTGTEQNPQAEDIVIVERAGAVALVRLNRPEARNALNSALMTALLRTLAELDADPEVHAIVLTGNGKAFCAGLDLRELGSSGGNLGFGTPGPGAAPNAPWPPLRTPLIGAVNGPAVTGGFELALNCDVLIGSEHASFADTHARVGVLPGWGLSVLLPLAVGRGTARRMSLTGDYLHAQEALRVGLLTQVVSADELIPTAMALAATIASNDPAAVQTYLASYKAIEEAQIGEGYRVEFETSTGWLKATFDPAKVEARRQAIIDRGKAQSQN</sequence>
<dbReference type="InterPro" id="IPR001753">
    <property type="entry name" value="Enoyl-CoA_hydra/iso"/>
</dbReference>
<keyword evidence="3" id="KW-1185">Reference proteome</keyword>
<dbReference type="PANTHER" id="PTHR43802:SF1">
    <property type="entry name" value="IP11341P-RELATED"/>
    <property type="match status" value="1"/>
</dbReference>
<evidence type="ECO:0000313" key="2">
    <source>
        <dbReference type="EMBL" id="GAA0964069.1"/>
    </source>
</evidence>
<evidence type="ECO:0000313" key="3">
    <source>
        <dbReference type="Proteomes" id="UP001500665"/>
    </source>
</evidence>
<comment type="caution">
    <text evidence="2">The sequence shown here is derived from an EMBL/GenBank/DDBJ whole genome shotgun (WGS) entry which is preliminary data.</text>
</comment>
<dbReference type="PANTHER" id="PTHR43802">
    <property type="entry name" value="ENOYL-COA HYDRATASE"/>
    <property type="match status" value="1"/>
</dbReference>
<dbReference type="Proteomes" id="UP001500665">
    <property type="component" value="Unassembled WGS sequence"/>
</dbReference>